<reference evidence="9" key="2">
    <citation type="submission" date="2020-11" db="EMBL/GenBank/DDBJ databases">
        <authorList>
            <consortium name="DOE Joint Genome Institute"/>
            <person name="Kuo A."/>
            <person name="Miyauchi S."/>
            <person name="Kiss E."/>
            <person name="Drula E."/>
            <person name="Kohler A."/>
            <person name="Sanchez-Garcia M."/>
            <person name="Andreopoulos B."/>
            <person name="Barry K.W."/>
            <person name="Bonito G."/>
            <person name="Buee M."/>
            <person name="Carver A."/>
            <person name="Chen C."/>
            <person name="Cichocki N."/>
            <person name="Clum A."/>
            <person name="Culley D."/>
            <person name="Crous P.W."/>
            <person name="Fauchery L."/>
            <person name="Girlanda M."/>
            <person name="Hayes R."/>
            <person name="Keri Z."/>
            <person name="Labutti K."/>
            <person name="Lipzen A."/>
            <person name="Lombard V."/>
            <person name="Magnuson J."/>
            <person name="Maillard F."/>
            <person name="Morin E."/>
            <person name="Murat C."/>
            <person name="Nolan M."/>
            <person name="Ohm R."/>
            <person name="Pangilinan J."/>
            <person name="Pereira M."/>
            <person name="Perotto S."/>
            <person name="Peter M."/>
            <person name="Riley R."/>
            <person name="Sitrit Y."/>
            <person name="Stielow B."/>
            <person name="Szollosi G."/>
            <person name="Zifcakova L."/>
            <person name="Stursova M."/>
            <person name="Spatafora J.W."/>
            <person name="Tedersoo L."/>
            <person name="Vaario L.-M."/>
            <person name="Yamada A."/>
            <person name="Yan M."/>
            <person name="Wang P."/>
            <person name="Xu J."/>
            <person name="Bruns T."/>
            <person name="Baldrian P."/>
            <person name="Vilgalys R."/>
            <person name="Henrissat B."/>
            <person name="Grigoriev I.V."/>
            <person name="Hibbett D."/>
            <person name="Nagy L.G."/>
            <person name="Martin F.M."/>
        </authorList>
    </citation>
    <scope>NUCLEOTIDE SEQUENCE</scope>
    <source>
        <strain evidence="9">UH-Tt-Lm1</strain>
    </source>
</reference>
<dbReference type="InterPro" id="IPR005043">
    <property type="entry name" value="XPO2_C"/>
</dbReference>
<evidence type="ECO:0000256" key="7">
    <source>
        <dbReference type="ARBA" id="ARBA00023242"/>
    </source>
</evidence>
<dbReference type="EMBL" id="WIUZ02000002">
    <property type="protein sequence ID" value="KAF9790296.1"/>
    <property type="molecule type" value="Genomic_DNA"/>
</dbReference>
<evidence type="ECO:0000313" key="10">
    <source>
        <dbReference type="Proteomes" id="UP000736335"/>
    </source>
</evidence>
<evidence type="ECO:0000259" key="8">
    <source>
        <dbReference type="PROSITE" id="PS50166"/>
    </source>
</evidence>
<dbReference type="AlphaFoldDB" id="A0A9P6LAM9"/>
<protein>
    <submittedName>
        <fullName evidence="9">Cse1-domain-containing protein</fullName>
    </submittedName>
</protein>
<dbReference type="InterPro" id="IPR013713">
    <property type="entry name" value="XPO2_central"/>
</dbReference>
<feature type="domain" description="Importin N-terminal" evidence="8">
    <location>
        <begin position="55"/>
        <end position="126"/>
    </location>
</feature>
<dbReference type="GO" id="GO:0005635">
    <property type="term" value="C:nuclear envelope"/>
    <property type="evidence" value="ECO:0007669"/>
    <property type="project" value="TreeGrafter"/>
</dbReference>
<dbReference type="GO" id="GO:0031267">
    <property type="term" value="F:small GTPase binding"/>
    <property type="evidence" value="ECO:0007669"/>
    <property type="project" value="InterPro"/>
</dbReference>
<accession>A0A9P6LAM9</accession>
<dbReference type="OrthoDB" id="3268246at2759"/>
<dbReference type="Pfam" id="PF08506">
    <property type="entry name" value="Cse1"/>
    <property type="match status" value="1"/>
</dbReference>
<dbReference type="GO" id="GO:0006611">
    <property type="term" value="P:protein export from nucleus"/>
    <property type="evidence" value="ECO:0007669"/>
    <property type="project" value="TreeGrafter"/>
</dbReference>
<dbReference type="GO" id="GO:0006606">
    <property type="term" value="P:protein import into nucleus"/>
    <property type="evidence" value="ECO:0007669"/>
    <property type="project" value="TreeGrafter"/>
</dbReference>
<dbReference type="SMART" id="SM00913">
    <property type="entry name" value="IBN_N"/>
    <property type="match status" value="1"/>
</dbReference>
<organism evidence="9 10">
    <name type="scientific">Thelephora terrestris</name>
    <dbReference type="NCBI Taxonomy" id="56493"/>
    <lineage>
        <taxon>Eukaryota</taxon>
        <taxon>Fungi</taxon>
        <taxon>Dikarya</taxon>
        <taxon>Basidiomycota</taxon>
        <taxon>Agaricomycotina</taxon>
        <taxon>Agaricomycetes</taxon>
        <taxon>Thelephorales</taxon>
        <taxon>Thelephoraceae</taxon>
        <taxon>Thelephora</taxon>
    </lineage>
</organism>
<gene>
    <name evidence="9" type="ORF">BJ322DRAFT_1035495</name>
</gene>
<comment type="subcellular location">
    <subcellularLocation>
        <location evidence="2">Cytoplasm</location>
    </subcellularLocation>
    <subcellularLocation>
        <location evidence="1">Nucleus</location>
    </subcellularLocation>
</comment>
<keyword evidence="4" id="KW-0813">Transport</keyword>
<dbReference type="GO" id="GO:0005829">
    <property type="term" value="C:cytosol"/>
    <property type="evidence" value="ECO:0007669"/>
    <property type="project" value="TreeGrafter"/>
</dbReference>
<evidence type="ECO:0000256" key="5">
    <source>
        <dbReference type="ARBA" id="ARBA00022490"/>
    </source>
</evidence>
<dbReference type="Pfam" id="PF03378">
    <property type="entry name" value="CAS_CSE1"/>
    <property type="match status" value="1"/>
</dbReference>
<dbReference type="PROSITE" id="PS50166">
    <property type="entry name" value="IMPORTIN_B_NT"/>
    <property type="match status" value="1"/>
</dbReference>
<dbReference type="PANTHER" id="PTHR10997:SF8">
    <property type="entry name" value="EXPORTIN-2"/>
    <property type="match status" value="1"/>
</dbReference>
<sequence length="1021" mass="113342">MRVTSITRLHTKLSSLVTDAPCPSLRFFQGLLLANMSDVPQLLLASLNPSTRKQAEQNLATRSTHASFLPSLLQIVLDSSQDRSVRLAGSVYLKNAIKSRWEDDEAAIQDADKTTLRADLVPAMVALSTAADKSLRAQIAETISIMARSDFPRRWPDLIDRLVDRLSNEDYQVNLSILETAHSIFRPWRAATRSNDLFSTINYVLERFAKPFLQLLSHTASVLLSPSFQGDVRLVAQTQTFLIDLFFDLTCQDLPPDFEESHIQFFGPQGLFLTFLSWNPPSLASDPDDTTPSLSSQIKTRIFEIAELYTKLYPEVLQSSGSVELFVTATWELLSGGKLPGVSDDHLVAQALRFLSTTIRIGHYKQYFSDKQMISVLVEGVVVPNIGLRDHDIEQFEDDPLEFIRLDLSIPSAGTVGGTSGEAVTRRQAAADVLKALVAGGLEGETTEVVGSLIQKGLETYTSNPRENWRFKDVAVYLLGAIATRGSTVASGVTSTNSRINVVEFFSNNVFQDLQALEGTVHPILQVDAIRFLNTFRNQLTKDQLLTVLPHLARHLQSSNYVVCTYAALAIERILFIRRGNVVLFKPEDIQPFSGELIDTVLTKLESAGSPEKLAENDFMMKCIMRIIFTTRQSLATTNFDQTLQRLVRILGATSKNPSNPNFDQYLFESLSGLLRFVAAANPATVPIFEGQLFGPFTFILQQDVDQYIPYVFQILGQMLELHTSSVPNEYRSILPFLLTPAGWQQKGSVPGLVKLLKAFLAKDSAQLVETGQYTAILAIIQQRLIPSKINDGWGFELLQAVVQNIPPQKLHQYFPAIIVTLLNRMQTSKTDKYVYHLVYFLTFVMGINVPGLSPDYLVEIVEQIQGGLWSQILLNFVIPQVPLTAPRDQKVVAVGIVRMLVQSEIMRKPEFASVWTQVLTGLYRLFANPQHLTKEAGGEEDADAGLTAIDHEEQNAGYQAAYSRLAASESVNIDPVGYVNDPRELLESEMGRMSGQGVFGGNLGSMVSEARTVASQPLPK</sequence>
<evidence type="ECO:0000256" key="2">
    <source>
        <dbReference type="ARBA" id="ARBA00004496"/>
    </source>
</evidence>
<evidence type="ECO:0000256" key="6">
    <source>
        <dbReference type="ARBA" id="ARBA00022927"/>
    </source>
</evidence>
<keyword evidence="6" id="KW-0653">Protein transport</keyword>
<evidence type="ECO:0000256" key="1">
    <source>
        <dbReference type="ARBA" id="ARBA00004123"/>
    </source>
</evidence>
<dbReference type="InterPro" id="IPR011989">
    <property type="entry name" value="ARM-like"/>
</dbReference>
<keyword evidence="5" id="KW-0963">Cytoplasm</keyword>
<comment type="similarity">
    <text evidence="3">Belongs to the XPO2/CSE1 family.</text>
</comment>
<dbReference type="SUPFAM" id="SSF48371">
    <property type="entry name" value="ARM repeat"/>
    <property type="match status" value="1"/>
</dbReference>
<proteinExistence type="inferred from homology"/>
<evidence type="ECO:0000313" key="9">
    <source>
        <dbReference type="EMBL" id="KAF9790296.1"/>
    </source>
</evidence>
<dbReference type="InterPro" id="IPR016024">
    <property type="entry name" value="ARM-type_fold"/>
</dbReference>
<dbReference type="InterPro" id="IPR001494">
    <property type="entry name" value="Importin-beta_N"/>
</dbReference>
<dbReference type="PANTHER" id="PTHR10997">
    <property type="entry name" value="IMPORTIN-7, 8, 11"/>
    <property type="match status" value="1"/>
</dbReference>
<dbReference type="Proteomes" id="UP000736335">
    <property type="component" value="Unassembled WGS sequence"/>
</dbReference>
<reference evidence="9" key="1">
    <citation type="journal article" date="2020" name="Nat. Commun.">
        <title>Large-scale genome sequencing of mycorrhizal fungi provides insights into the early evolution of symbiotic traits.</title>
        <authorList>
            <person name="Miyauchi S."/>
            <person name="Kiss E."/>
            <person name="Kuo A."/>
            <person name="Drula E."/>
            <person name="Kohler A."/>
            <person name="Sanchez-Garcia M."/>
            <person name="Morin E."/>
            <person name="Andreopoulos B."/>
            <person name="Barry K.W."/>
            <person name="Bonito G."/>
            <person name="Buee M."/>
            <person name="Carver A."/>
            <person name="Chen C."/>
            <person name="Cichocki N."/>
            <person name="Clum A."/>
            <person name="Culley D."/>
            <person name="Crous P.W."/>
            <person name="Fauchery L."/>
            <person name="Girlanda M."/>
            <person name="Hayes R.D."/>
            <person name="Keri Z."/>
            <person name="LaButti K."/>
            <person name="Lipzen A."/>
            <person name="Lombard V."/>
            <person name="Magnuson J."/>
            <person name="Maillard F."/>
            <person name="Murat C."/>
            <person name="Nolan M."/>
            <person name="Ohm R.A."/>
            <person name="Pangilinan J."/>
            <person name="Pereira M.F."/>
            <person name="Perotto S."/>
            <person name="Peter M."/>
            <person name="Pfister S."/>
            <person name="Riley R."/>
            <person name="Sitrit Y."/>
            <person name="Stielow J.B."/>
            <person name="Szollosi G."/>
            <person name="Zifcakova L."/>
            <person name="Stursova M."/>
            <person name="Spatafora J.W."/>
            <person name="Tedersoo L."/>
            <person name="Vaario L.M."/>
            <person name="Yamada A."/>
            <person name="Yan M."/>
            <person name="Wang P."/>
            <person name="Xu J."/>
            <person name="Bruns T."/>
            <person name="Baldrian P."/>
            <person name="Vilgalys R."/>
            <person name="Dunand C."/>
            <person name="Henrissat B."/>
            <person name="Grigoriev I.V."/>
            <person name="Hibbett D."/>
            <person name="Nagy L.G."/>
            <person name="Martin F.M."/>
        </authorList>
    </citation>
    <scope>NUCLEOTIDE SEQUENCE</scope>
    <source>
        <strain evidence="9">UH-Tt-Lm1</strain>
    </source>
</reference>
<evidence type="ECO:0000256" key="3">
    <source>
        <dbReference type="ARBA" id="ARBA00008669"/>
    </source>
</evidence>
<keyword evidence="7" id="KW-0539">Nucleus</keyword>
<comment type="caution">
    <text evidence="9">The sequence shown here is derived from an EMBL/GenBank/DDBJ whole genome shotgun (WGS) entry which is preliminary data.</text>
</comment>
<dbReference type="GO" id="GO:0005049">
    <property type="term" value="F:nuclear export signal receptor activity"/>
    <property type="evidence" value="ECO:0007669"/>
    <property type="project" value="TreeGrafter"/>
</dbReference>
<dbReference type="Gene3D" id="1.25.10.10">
    <property type="entry name" value="Leucine-rich Repeat Variant"/>
    <property type="match status" value="1"/>
</dbReference>
<dbReference type="Pfam" id="PF03810">
    <property type="entry name" value="IBN_N"/>
    <property type="match status" value="1"/>
</dbReference>
<evidence type="ECO:0000256" key="4">
    <source>
        <dbReference type="ARBA" id="ARBA00022448"/>
    </source>
</evidence>
<keyword evidence="10" id="KW-1185">Reference proteome</keyword>
<name>A0A9P6LAM9_9AGAM</name>